<keyword evidence="3 9" id="KW-0479">Metal-binding</keyword>
<evidence type="ECO:0000256" key="2">
    <source>
        <dbReference type="ARBA" id="ARBA00022617"/>
    </source>
</evidence>
<dbReference type="EMBL" id="QYUM01000002">
    <property type="protein sequence ID" value="RJF94139.1"/>
    <property type="molecule type" value="Genomic_DNA"/>
</dbReference>
<dbReference type="GO" id="GO:0017004">
    <property type="term" value="P:cytochrome complex assembly"/>
    <property type="evidence" value="ECO:0007669"/>
    <property type="project" value="UniProtKB-KW"/>
</dbReference>
<keyword evidence="9" id="KW-0812">Transmembrane</keyword>
<evidence type="ECO:0000256" key="4">
    <source>
        <dbReference type="ARBA" id="ARBA00022729"/>
    </source>
</evidence>
<dbReference type="PANTHER" id="PTHR47870:SF1">
    <property type="entry name" value="CYTOCHROME C-TYPE BIOGENESIS PROTEIN CCMH"/>
    <property type="match status" value="1"/>
</dbReference>
<evidence type="ECO:0000256" key="5">
    <source>
        <dbReference type="ARBA" id="ARBA00022748"/>
    </source>
</evidence>
<keyword evidence="6 9" id="KW-0408">Iron</keyword>
<evidence type="ECO:0000256" key="8">
    <source>
        <dbReference type="ARBA" id="ARBA00060491"/>
    </source>
</evidence>
<dbReference type="AlphaFoldDB" id="A0A418WSJ0"/>
<name>A0A418WSJ0_9SPHN</name>
<keyword evidence="5" id="KW-0201">Cytochrome c-type biogenesis</keyword>
<proteinExistence type="inferred from homology"/>
<comment type="similarity">
    <text evidence="1 9">Belongs to the CcmH/CycL/Ccl2/NrfF family.</text>
</comment>
<dbReference type="GO" id="GO:0046872">
    <property type="term" value="F:metal ion binding"/>
    <property type="evidence" value="ECO:0007669"/>
    <property type="project" value="UniProtKB-KW"/>
</dbReference>
<reference evidence="11 12" key="1">
    <citation type="submission" date="2018-09" db="EMBL/GenBank/DDBJ databases">
        <authorList>
            <person name="Zhu H."/>
        </authorList>
    </citation>
    <scope>NUCLEOTIDE SEQUENCE [LARGE SCALE GENOMIC DNA]</scope>
    <source>
        <strain evidence="11 12">K2R01-6</strain>
    </source>
</reference>
<dbReference type="Gene3D" id="1.10.8.640">
    <property type="entry name" value="Cytochrome C biogenesis protein"/>
    <property type="match status" value="1"/>
</dbReference>
<keyword evidence="12" id="KW-1185">Reference proteome</keyword>
<feature type="transmembrane region" description="Helical" evidence="9">
    <location>
        <begin position="100"/>
        <end position="117"/>
    </location>
</feature>
<dbReference type="GO" id="GO:0005886">
    <property type="term" value="C:plasma membrane"/>
    <property type="evidence" value="ECO:0007669"/>
    <property type="project" value="TreeGrafter"/>
</dbReference>
<organism evidence="11 12">
    <name type="scientific">Sphingomonas cavernae</name>
    <dbReference type="NCBI Taxonomy" id="2320861"/>
    <lineage>
        <taxon>Bacteria</taxon>
        <taxon>Pseudomonadati</taxon>
        <taxon>Pseudomonadota</taxon>
        <taxon>Alphaproteobacteria</taxon>
        <taxon>Sphingomonadales</taxon>
        <taxon>Sphingomonadaceae</taxon>
        <taxon>Sphingomonas</taxon>
    </lineage>
</organism>
<comment type="caution">
    <text evidence="11">The sequence shown here is derived from an EMBL/GenBank/DDBJ whole genome shotgun (WGS) entry which is preliminary data.</text>
</comment>
<feature type="domain" description="CcmH/CycL/Ccl2/NrfF N-terminal" evidence="10">
    <location>
        <begin position="13"/>
        <end position="126"/>
    </location>
</feature>
<keyword evidence="9" id="KW-1133">Transmembrane helix</keyword>
<keyword evidence="4 9" id="KW-0732">Signal</keyword>
<dbReference type="InterPro" id="IPR005616">
    <property type="entry name" value="CcmH/CycL/Ccl2/NrfF_N"/>
</dbReference>
<evidence type="ECO:0000259" key="10">
    <source>
        <dbReference type="Pfam" id="PF03918"/>
    </source>
</evidence>
<evidence type="ECO:0000256" key="9">
    <source>
        <dbReference type="RuleBase" id="RU364112"/>
    </source>
</evidence>
<comment type="subcellular location">
    <subcellularLocation>
        <location evidence="8">Membrane</location>
        <topology evidence="8">Single-pass membrane protein</topology>
        <orientation evidence="8">Periplasmic side</orientation>
    </subcellularLocation>
</comment>
<dbReference type="InterPro" id="IPR038297">
    <property type="entry name" value="CcmH/CycL/NrfF/Ccl2_sf"/>
</dbReference>
<dbReference type="OrthoDB" id="9804975at2"/>
<evidence type="ECO:0000256" key="6">
    <source>
        <dbReference type="ARBA" id="ARBA00023004"/>
    </source>
</evidence>
<evidence type="ECO:0000313" key="12">
    <source>
        <dbReference type="Proteomes" id="UP000286100"/>
    </source>
</evidence>
<dbReference type="PANTHER" id="PTHR47870">
    <property type="entry name" value="CYTOCHROME C-TYPE BIOGENESIS PROTEIN CCMH"/>
    <property type="match status" value="1"/>
</dbReference>
<gene>
    <name evidence="11" type="ORF">D3876_00595</name>
</gene>
<accession>A0A418WSJ0</accession>
<evidence type="ECO:0000256" key="3">
    <source>
        <dbReference type="ARBA" id="ARBA00022723"/>
    </source>
</evidence>
<protein>
    <recommendedName>
        <fullName evidence="9">Cytochrome c-type biogenesis protein</fullName>
    </recommendedName>
</protein>
<dbReference type="Pfam" id="PF03918">
    <property type="entry name" value="CcmH"/>
    <property type="match status" value="1"/>
</dbReference>
<evidence type="ECO:0000256" key="7">
    <source>
        <dbReference type="ARBA" id="ARBA00037230"/>
    </source>
</evidence>
<dbReference type="CDD" id="cd16378">
    <property type="entry name" value="CcmH_N"/>
    <property type="match status" value="1"/>
</dbReference>
<keyword evidence="2 9" id="KW-0349">Heme</keyword>
<dbReference type="FunFam" id="1.10.8.640:FF:000001">
    <property type="entry name" value="Cytochrome c-type biogenesis protein"/>
    <property type="match status" value="1"/>
</dbReference>
<comment type="function">
    <text evidence="7">Required for the biogenesis of c-type cytochromes. Possible subunit of a heme lyase.</text>
</comment>
<evidence type="ECO:0000256" key="1">
    <source>
        <dbReference type="ARBA" id="ARBA00010342"/>
    </source>
</evidence>
<dbReference type="Proteomes" id="UP000286100">
    <property type="component" value="Unassembled WGS sequence"/>
</dbReference>
<evidence type="ECO:0000313" key="11">
    <source>
        <dbReference type="EMBL" id="RJF94139.1"/>
    </source>
</evidence>
<sequence length="127" mass="13990">MTASVAAWADSTMPAAELADTQLRDPKQEAKAVALMETLRCVVCQGQSIADSDAEIAGDMRAMVRERIQKGESPEQIRAWMVERYGEWVSYKPGFSAGTAPLWIAPLLLLAGGIWLARGRLRTRKKN</sequence>
<keyword evidence="9" id="KW-0472">Membrane</keyword>
<dbReference type="InterPro" id="IPR051263">
    <property type="entry name" value="C-type_cytochrome_biogenesis"/>
</dbReference>